<name>A0A366E4F2_9NOCA</name>
<gene>
    <name evidence="2" type="ORF">DFR74_101399</name>
</gene>
<comment type="caution">
    <text evidence="2">The sequence shown here is derived from an EMBL/GenBank/DDBJ whole genome shotgun (WGS) entry which is preliminary data.</text>
</comment>
<evidence type="ECO:0000313" key="3">
    <source>
        <dbReference type="Proteomes" id="UP000252586"/>
    </source>
</evidence>
<dbReference type="RefSeq" id="WP_067504294.1">
    <property type="nucleotide sequence ID" value="NZ_QNRE01000001.1"/>
</dbReference>
<feature type="compositionally biased region" description="Basic residues" evidence="1">
    <location>
        <begin position="125"/>
        <end position="136"/>
    </location>
</feature>
<dbReference type="EMBL" id="QNRE01000001">
    <property type="protein sequence ID" value="RBO96384.1"/>
    <property type="molecule type" value="Genomic_DNA"/>
</dbReference>
<accession>A0A366E4F2</accession>
<reference evidence="2 3" key="1">
    <citation type="submission" date="2018-06" db="EMBL/GenBank/DDBJ databases">
        <title>Genomic Encyclopedia of Type Strains, Phase IV (KMG-IV): sequencing the most valuable type-strain genomes for metagenomic binning, comparative biology and taxonomic classification.</title>
        <authorList>
            <person name="Goeker M."/>
        </authorList>
    </citation>
    <scope>NUCLEOTIDE SEQUENCE [LARGE SCALE GENOMIC DNA]</scope>
    <source>
        <strain evidence="2 3">DSM 44599</strain>
    </source>
</reference>
<protein>
    <submittedName>
        <fullName evidence="2">Uncharacterized protein</fullName>
    </submittedName>
</protein>
<evidence type="ECO:0000256" key="1">
    <source>
        <dbReference type="SAM" id="MobiDB-lite"/>
    </source>
</evidence>
<sequence>MESATGLASVMFRLLAEASGLYDVGRTAALAAEETERRWTPLFALLLSRTRILAIEVQVTTVGVVVAAGVGFAMRVGVVIGGAPLCFADALGGALEAARWPGQRSAPPSSHSAGCPAPWLPSVRSRSRAIARRRDRARQNRTLPGARTSHRSRTWRAYPAGPRTGSVSPRGPGSRPDWWPAGCSDSRAGT</sequence>
<evidence type="ECO:0000313" key="2">
    <source>
        <dbReference type="EMBL" id="RBO96384.1"/>
    </source>
</evidence>
<organism evidence="2 3">
    <name type="scientific">Nocardia puris</name>
    <dbReference type="NCBI Taxonomy" id="208602"/>
    <lineage>
        <taxon>Bacteria</taxon>
        <taxon>Bacillati</taxon>
        <taxon>Actinomycetota</taxon>
        <taxon>Actinomycetes</taxon>
        <taxon>Mycobacteriales</taxon>
        <taxon>Nocardiaceae</taxon>
        <taxon>Nocardia</taxon>
    </lineage>
</organism>
<feature type="region of interest" description="Disordered" evidence="1">
    <location>
        <begin position="100"/>
        <end position="190"/>
    </location>
</feature>
<keyword evidence="3" id="KW-1185">Reference proteome</keyword>
<proteinExistence type="predicted"/>
<dbReference type="Proteomes" id="UP000252586">
    <property type="component" value="Unassembled WGS sequence"/>
</dbReference>
<dbReference type="AlphaFoldDB" id="A0A366E4F2"/>